<comment type="caution">
    <text evidence="2">The sequence shown here is derived from an EMBL/GenBank/DDBJ whole genome shotgun (WGS) entry which is preliminary data.</text>
</comment>
<reference evidence="3 4" key="2">
    <citation type="submission" date="2024-05" db="EMBL/GenBank/DDBJ databases">
        <authorList>
            <person name="Chen Y."/>
            <person name="Shah S."/>
            <person name="Dougan E. K."/>
            <person name="Thang M."/>
            <person name="Chan C."/>
        </authorList>
    </citation>
    <scope>NUCLEOTIDE SEQUENCE [LARGE SCALE GENOMIC DNA]</scope>
</reference>
<evidence type="ECO:0000313" key="2">
    <source>
        <dbReference type="EMBL" id="CAI4006236.1"/>
    </source>
</evidence>
<gene>
    <name evidence="2" type="ORF">C1SCF055_LOCUS31893</name>
</gene>
<dbReference type="EMBL" id="CAMXCT020003780">
    <property type="protein sequence ID" value="CAL1159611.1"/>
    <property type="molecule type" value="Genomic_DNA"/>
</dbReference>
<keyword evidence="4" id="KW-1185">Reference proteome</keyword>
<proteinExistence type="predicted"/>
<feature type="region of interest" description="Disordered" evidence="1">
    <location>
        <begin position="81"/>
        <end position="107"/>
    </location>
</feature>
<evidence type="ECO:0000256" key="1">
    <source>
        <dbReference type="SAM" id="MobiDB-lite"/>
    </source>
</evidence>
<protein>
    <submittedName>
        <fullName evidence="2">Uncharacterized protein</fullName>
    </submittedName>
</protein>
<sequence>MVDITFRCQIKYQEDKPVTIAADLVEEHQGQNFLKFSATNYSICKLVCGGKLPRNPSLSKSKELQALTQARNEKIQEYFAAPQGPQEGQELFGEENPGKGTKKRKAHTMEEPDNFVVTIQLGSTEIPCLAGGQRPSKWDLFVAMEPKPLRQVIGHLRAGCQAALHEPTRGYKGTKKG</sequence>
<dbReference type="EMBL" id="CAMXCT010003780">
    <property type="protein sequence ID" value="CAI4006236.1"/>
    <property type="molecule type" value="Genomic_DNA"/>
</dbReference>
<accession>A0A9P1G9T1</accession>
<evidence type="ECO:0000313" key="3">
    <source>
        <dbReference type="EMBL" id="CAL4793548.1"/>
    </source>
</evidence>
<dbReference type="AlphaFoldDB" id="A0A9P1G9T1"/>
<name>A0A9P1G9T1_9DINO</name>
<organism evidence="2">
    <name type="scientific">Cladocopium goreaui</name>
    <dbReference type="NCBI Taxonomy" id="2562237"/>
    <lineage>
        <taxon>Eukaryota</taxon>
        <taxon>Sar</taxon>
        <taxon>Alveolata</taxon>
        <taxon>Dinophyceae</taxon>
        <taxon>Suessiales</taxon>
        <taxon>Symbiodiniaceae</taxon>
        <taxon>Cladocopium</taxon>
    </lineage>
</organism>
<evidence type="ECO:0000313" key="4">
    <source>
        <dbReference type="Proteomes" id="UP001152797"/>
    </source>
</evidence>
<reference evidence="2" key="1">
    <citation type="submission" date="2022-10" db="EMBL/GenBank/DDBJ databases">
        <authorList>
            <person name="Chen Y."/>
            <person name="Dougan E. K."/>
            <person name="Chan C."/>
            <person name="Rhodes N."/>
            <person name="Thang M."/>
        </authorList>
    </citation>
    <scope>NUCLEOTIDE SEQUENCE</scope>
</reference>
<dbReference type="EMBL" id="CAMXCT030003780">
    <property type="protein sequence ID" value="CAL4793548.1"/>
    <property type="molecule type" value="Genomic_DNA"/>
</dbReference>
<dbReference type="Proteomes" id="UP001152797">
    <property type="component" value="Unassembled WGS sequence"/>
</dbReference>